<proteinExistence type="inferred from homology"/>
<dbReference type="SMART" id="SM00271">
    <property type="entry name" value="DnaJ"/>
    <property type="match status" value="1"/>
</dbReference>
<feature type="domain" description="J" evidence="4">
    <location>
        <begin position="56"/>
        <end position="128"/>
    </location>
</feature>
<dbReference type="AlphaFoldDB" id="C6HVK2"/>
<dbReference type="Gene3D" id="1.20.1280.20">
    <property type="entry name" value="HscB, C-terminal domain"/>
    <property type="match status" value="1"/>
</dbReference>
<evidence type="ECO:0000256" key="1">
    <source>
        <dbReference type="ARBA" id="ARBA00010476"/>
    </source>
</evidence>
<comment type="function">
    <text evidence="3">Co-chaperone involved in the maturation of iron-sulfur cluster-containing proteins. Seems to help targeting proteins to be folded toward HscA.</text>
</comment>
<dbReference type="InterPro" id="IPR004640">
    <property type="entry name" value="HscB"/>
</dbReference>
<dbReference type="Pfam" id="PF07743">
    <property type="entry name" value="HSCB_C"/>
    <property type="match status" value="1"/>
</dbReference>
<accession>C6HVK2</accession>
<dbReference type="InterPro" id="IPR009073">
    <property type="entry name" value="HscB_oligo_C"/>
</dbReference>
<dbReference type="CDD" id="cd06257">
    <property type="entry name" value="DnaJ"/>
    <property type="match status" value="1"/>
</dbReference>
<dbReference type="PANTHER" id="PTHR14021:SF15">
    <property type="entry name" value="IRON-SULFUR CLUSTER CO-CHAPERONE PROTEIN HSCB"/>
    <property type="match status" value="1"/>
</dbReference>
<comment type="similarity">
    <text evidence="1">Belongs to the HscB family.</text>
</comment>
<name>C6HVK2_9BACT</name>
<protein>
    <submittedName>
        <fullName evidence="5">Putative co-chaperone HscB</fullName>
    </submittedName>
</protein>
<evidence type="ECO:0000313" key="5">
    <source>
        <dbReference type="EMBL" id="EES53361.1"/>
    </source>
</evidence>
<evidence type="ECO:0000256" key="3">
    <source>
        <dbReference type="ARBA" id="ARBA00025596"/>
    </source>
</evidence>
<dbReference type="InterPro" id="IPR036869">
    <property type="entry name" value="J_dom_sf"/>
</dbReference>
<dbReference type="EMBL" id="GG693864">
    <property type="protein sequence ID" value="EES53361.1"/>
    <property type="molecule type" value="Genomic_DNA"/>
</dbReference>
<dbReference type="Proteomes" id="UP000009374">
    <property type="component" value="Unassembled WGS sequence"/>
</dbReference>
<dbReference type="InterPro" id="IPR001623">
    <property type="entry name" value="DnaJ_domain"/>
</dbReference>
<gene>
    <name evidence="5" type="ORF">UBAL3_79320010</name>
</gene>
<evidence type="ECO:0000313" key="6">
    <source>
        <dbReference type="Proteomes" id="UP000009374"/>
    </source>
</evidence>
<dbReference type="GO" id="GO:0051259">
    <property type="term" value="P:protein complex oligomerization"/>
    <property type="evidence" value="ECO:0007669"/>
    <property type="project" value="InterPro"/>
</dbReference>
<dbReference type="Gene3D" id="1.10.287.110">
    <property type="entry name" value="DnaJ domain"/>
    <property type="match status" value="1"/>
</dbReference>
<evidence type="ECO:0000256" key="2">
    <source>
        <dbReference type="ARBA" id="ARBA00023186"/>
    </source>
</evidence>
<dbReference type="InterPro" id="IPR036386">
    <property type="entry name" value="HscB_C_sf"/>
</dbReference>
<organism evidence="5 6">
    <name type="scientific">Leptospirillum ferrodiazotrophum</name>
    <dbReference type="NCBI Taxonomy" id="412449"/>
    <lineage>
        <taxon>Bacteria</taxon>
        <taxon>Pseudomonadati</taxon>
        <taxon>Nitrospirota</taxon>
        <taxon>Nitrospiria</taxon>
        <taxon>Nitrospirales</taxon>
        <taxon>Nitrospiraceae</taxon>
        <taxon>Leptospirillum</taxon>
    </lineage>
</organism>
<reference evidence="5 6" key="1">
    <citation type="journal article" date="2009" name="Appl. Environ. Microbiol.">
        <title>Community genomic and proteomic analyses of chemoautotrophic iron-oxidizing "Leptospirillum rubarum" (Group II) and "Leptospirillum ferrodiazotrophum" (Group III) bacteria in acid mine drainage biofilms.</title>
        <authorList>
            <person name="Goltsman D.S."/>
            <person name="Denef V.J."/>
            <person name="Singer S.W."/>
            <person name="VerBerkmoes N.C."/>
            <person name="Lefsrud M."/>
            <person name="Mueller R.S."/>
            <person name="Dick G.J."/>
            <person name="Sun C.L."/>
            <person name="Wheeler K.E."/>
            <person name="Zemla A."/>
            <person name="Baker B.J."/>
            <person name="Hauser L."/>
            <person name="Land M."/>
            <person name="Shah M.B."/>
            <person name="Thelen M.P."/>
            <person name="Hettich R.L."/>
            <person name="Banfield J.F."/>
        </authorList>
    </citation>
    <scope>NUCLEOTIDE SEQUENCE [LARGE SCALE GENOMIC DNA]</scope>
</reference>
<dbReference type="GO" id="GO:0001671">
    <property type="term" value="F:ATPase activator activity"/>
    <property type="evidence" value="ECO:0007669"/>
    <property type="project" value="InterPro"/>
</dbReference>
<keyword evidence="2" id="KW-0143">Chaperone</keyword>
<evidence type="ECO:0000259" key="4">
    <source>
        <dbReference type="PROSITE" id="PS50076"/>
    </source>
</evidence>
<sequence length="229" mass="26232">MADTAIPRSGAPTLHPHQDRMEHAGRSVCWNCEKTIEDVDVCPSCVRVQPFGEARDYFRILDIPQRLALDPRLLISAYHEKSRLFHPDHHVGETEKEQEIALANASLVNLAFRTLRDPFLRARYYISRKRGEDGRPKKTTLPPEILMDIMDLREETQSLVSQGRHSEAESRVRAVLDPLEQEIYAAFDKIDALEEEKGAADSDIDHLAERLEKRAYIQNLLAEIKEATH</sequence>
<dbReference type="SUPFAM" id="SSF46565">
    <property type="entry name" value="Chaperone J-domain"/>
    <property type="match status" value="1"/>
</dbReference>
<dbReference type="GO" id="GO:0044571">
    <property type="term" value="P:[2Fe-2S] cluster assembly"/>
    <property type="evidence" value="ECO:0007669"/>
    <property type="project" value="InterPro"/>
</dbReference>
<dbReference type="SUPFAM" id="SSF47144">
    <property type="entry name" value="HSC20 (HSCB), C-terminal oligomerisation domain"/>
    <property type="match status" value="1"/>
</dbReference>
<keyword evidence="6" id="KW-1185">Reference proteome</keyword>
<dbReference type="PANTHER" id="PTHR14021">
    <property type="entry name" value="IRON-SULFUR CLUSTER CO-CHAPERONE PROTEIN HSCB"/>
    <property type="match status" value="1"/>
</dbReference>
<dbReference type="PROSITE" id="PS50076">
    <property type="entry name" value="DNAJ_2"/>
    <property type="match status" value="1"/>
</dbReference>
<dbReference type="GO" id="GO:0051087">
    <property type="term" value="F:protein-folding chaperone binding"/>
    <property type="evidence" value="ECO:0007669"/>
    <property type="project" value="InterPro"/>
</dbReference>